<dbReference type="EMBL" id="CP009933">
    <property type="protein sequence ID" value="AKA69542.1"/>
    <property type="molecule type" value="Genomic_DNA"/>
</dbReference>
<protein>
    <recommendedName>
        <fullName evidence="1">BFD-like [2Fe-2S]-binding domain-containing protein</fullName>
    </recommendedName>
</protein>
<dbReference type="KEGG" id="csq:CSCA_2417"/>
<evidence type="ECO:0000259" key="1">
    <source>
        <dbReference type="Pfam" id="PF04324"/>
    </source>
</evidence>
<organism evidence="2 3">
    <name type="scientific">Clostridium scatologenes</name>
    <dbReference type="NCBI Taxonomy" id="1548"/>
    <lineage>
        <taxon>Bacteria</taxon>
        <taxon>Bacillati</taxon>
        <taxon>Bacillota</taxon>
        <taxon>Clostridia</taxon>
        <taxon>Eubacteriales</taxon>
        <taxon>Clostridiaceae</taxon>
        <taxon>Clostridium</taxon>
    </lineage>
</organism>
<name>A0A0E3JNR3_CLOSL</name>
<accession>A0A0E3JNR3</accession>
<dbReference type="Gene3D" id="1.10.10.1100">
    <property type="entry name" value="BFD-like [2Fe-2S]-binding domain"/>
    <property type="match status" value="1"/>
</dbReference>
<sequence length="70" mass="7642">MEQNLNEKIKDKLTKVCLCKAISRDSIKNAINSGATSVEEVKKITGAGTGSCNGKRCEYKIQALIDQLIK</sequence>
<dbReference type="InterPro" id="IPR007419">
    <property type="entry name" value="BFD-like_2Fe2S-bd_dom"/>
</dbReference>
<keyword evidence="3" id="KW-1185">Reference proteome</keyword>
<dbReference type="HOGENOM" id="CLU_159205_4_0_9"/>
<proteinExistence type="predicted"/>
<gene>
    <name evidence="2" type="ORF">CSCA_2417</name>
</gene>
<dbReference type="Pfam" id="PF04324">
    <property type="entry name" value="Fer2_BFD"/>
    <property type="match status" value="1"/>
</dbReference>
<reference evidence="2 3" key="1">
    <citation type="journal article" date="2015" name="J. Biotechnol.">
        <title>Complete genome sequence of a malodorant-producing acetogen, Clostridium scatologenes ATCC 25775(T).</title>
        <authorList>
            <person name="Zhu Z."/>
            <person name="Guo T."/>
            <person name="Zheng H."/>
            <person name="Song T."/>
            <person name="Ouyang P."/>
            <person name="Xie J."/>
        </authorList>
    </citation>
    <scope>NUCLEOTIDE SEQUENCE [LARGE SCALE GENOMIC DNA]</scope>
    <source>
        <strain evidence="2 3">ATCC 25775</strain>
    </source>
</reference>
<feature type="domain" description="BFD-like [2Fe-2S]-binding" evidence="1">
    <location>
        <begin position="16"/>
        <end position="66"/>
    </location>
</feature>
<dbReference type="RefSeq" id="WP_029163477.1">
    <property type="nucleotide sequence ID" value="NZ_CP009933.1"/>
</dbReference>
<dbReference type="InterPro" id="IPR041854">
    <property type="entry name" value="BFD-like_2Fe2S-bd_dom_sf"/>
</dbReference>
<evidence type="ECO:0000313" key="2">
    <source>
        <dbReference type="EMBL" id="AKA69542.1"/>
    </source>
</evidence>
<evidence type="ECO:0000313" key="3">
    <source>
        <dbReference type="Proteomes" id="UP000033115"/>
    </source>
</evidence>
<dbReference type="Proteomes" id="UP000033115">
    <property type="component" value="Chromosome"/>
</dbReference>
<dbReference type="STRING" id="1548.CSCA_2417"/>
<dbReference type="AlphaFoldDB" id="A0A0E3JNR3"/>